<evidence type="ECO:0000313" key="2">
    <source>
        <dbReference type="Proteomes" id="UP000560069"/>
    </source>
</evidence>
<gene>
    <name evidence="1" type="ORF">HNR11_001139</name>
</gene>
<evidence type="ECO:0000313" key="1">
    <source>
        <dbReference type="EMBL" id="NYJ16605.1"/>
    </source>
</evidence>
<dbReference type="SUPFAM" id="SSF52980">
    <property type="entry name" value="Restriction endonuclease-like"/>
    <property type="match status" value="1"/>
</dbReference>
<name>A0A7Z0E7P1_9MICC</name>
<reference evidence="1 2" key="1">
    <citation type="submission" date="2020-07" db="EMBL/GenBank/DDBJ databases">
        <title>Sequencing the genomes of 1000 actinobacteria strains.</title>
        <authorList>
            <person name="Klenk H.-P."/>
        </authorList>
    </citation>
    <scope>NUCLEOTIDE SEQUENCE [LARGE SCALE GENOMIC DNA]</scope>
    <source>
        <strain evidence="1 2">DSM 15664</strain>
    </source>
</reference>
<dbReference type="Gene3D" id="3.40.960.10">
    <property type="entry name" value="VSR Endonuclease"/>
    <property type="match status" value="1"/>
</dbReference>
<dbReference type="EMBL" id="JACCFQ010000001">
    <property type="protein sequence ID" value="NYJ16605.1"/>
    <property type="molecule type" value="Genomic_DNA"/>
</dbReference>
<dbReference type="InterPro" id="IPR011335">
    <property type="entry name" value="Restrct_endonuc-II-like"/>
</dbReference>
<proteinExistence type="predicted"/>
<keyword evidence="2" id="KW-1185">Reference proteome</keyword>
<organism evidence="1 2">
    <name type="scientific">Nesterenkonia sandarakina</name>
    <dbReference type="NCBI Taxonomy" id="272918"/>
    <lineage>
        <taxon>Bacteria</taxon>
        <taxon>Bacillati</taxon>
        <taxon>Actinomycetota</taxon>
        <taxon>Actinomycetes</taxon>
        <taxon>Micrococcales</taxon>
        <taxon>Micrococcaceae</taxon>
        <taxon>Nesterenkonia</taxon>
    </lineage>
</organism>
<accession>A0A7Z0E7P1</accession>
<sequence>MYALPQQLMDRAFTAAEAFSRDVPRERLRRKDIVALGSGVYATKALAERSTPRGVLVLKVQALARERPDIWASHVTAAQLHELWLPPRLLDDDAHIHLSQPAETVIWVRRKGVCGHRVVIRPQDVATRDGFRLSTPGRTWLEVASLCSVRELIIMGDQLVRHPYPRFEGRTEPHTTVQDLAALLDGSRGAPGRRRCLTALGWIRVGADSVQETALRLALISAGLPEPTLQVPAKPGFRWSPRADLGYPAFKLAIQYEGDTHFTPQQQRADQRRDNIFLAEGWRVLRFNAEDSREGFQRAVSQVRAAFGLV</sequence>
<evidence type="ECO:0008006" key="3">
    <source>
        <dbReference type="Google" id="ProtNLM"/>
    </source>
</evidence>
<comment type="caution">
    <text evidence="1">The sequence shown here is derived from an EMBL/GenBank/DDBJ whole genome shotgun (WGS) entry which is preliminary data.</text>
</comment>
<dbReference type="AlphaFoldDB" id="A0A7Z0E7P1"/>
<protein>
    <recommendedName>
        <fullName evidence="3">DUF559 domain-containing protein</fullName>
    </recommendedName>
</protein>
<dbReference type="RefSeq" id="WP_179441500.1">
    <property type="nucleotide sequence ID" value="NZ_BAAALK010000002.1"/>
</dbReference>
<dbReference type="Proteomes" id="UP000560069">
    <property type="component" value="Unassembled WGS sequence"/>
</dbReference>